<proteinExistence type="predicted"/>
<name>A0A0A9FHN5_ARUDO</name>
<dbReference type="EMBL" id="GBRH01190108">
    <property type="protein sequence ID" value="JAE07788.1"/>
    <property type="molecule type" value="Transcribed_RNA"/>
</dbReference>
<organism evidence="1">
    <name type="scientific">Arundo donax</name>
    <name type="common">Giant reed</name>
    <name type="synonym">Donax arundinaceus</name>
    <dbReference type="NCBI Taxonomy" id="35708"/>
    <lineage>
        <taxon>Eukaryota</taxon>
        <taxon>Viridiplantae</taxon>
        <taxon>Streptophyta</taxon>
        <taxon>Embryophyta</taxon>
        <taxon>Tracheophyta</taxon>
        <taxon>Spermatophyta</taxon>
        <taxon>Magnoliopsida</taxon>
        <taxon>Liliopsida</taxon>
        <taxon>Poales</taxon>
        <taxon>Poaceae</taxon>
        <taxon>PACMAD clade</taxon>
        <taxon>Arundinoideae</taxon>
        <taxon>Arundineae</taxon>
        <taxon>Arundo</taxon>
    </lineage>
</organism>
<protein>
    <submittedName>
        <fullName evidence="1">Uncharacterized protein</fullName>
    </submittedName>
</protein>
<evidence type="ECO:0000313" key="1">
    <source>
        <dbReference type="EMBL" id="JAE07788.1"/>
    </source>
</evidence>
<dbReference type="AlphaFoldDB" id="A0A0A9FHN5"/>
<accession>A0A0A9FHN5</accession>
<reference evidence="1" key="2">
    <citation type="journal article" date="2015" name="Data Brief">
        <title>Shoot transcriptome of the giant reed, Arundo donax.</title>
        <authorList>
            <person name="Barrero R.A."/>
            <person name="Guerrero F.D."/>
            <person name="Moolhuijzen P."/>
            <person name="Goolsby J.A."/>
            <person name="Tidwell J."/>
            <person name="Bellgard S.E."/>
            <person name="Bellgard M.I."/>
        </authorList>
    </citation>
    <scope>NUCLEOTIDE SEQUENCE</scope>
    <source>
        <tissue evidence="1">Shoot tissue taken approximately 20 cm above the soil surface</tissue>
    </source>
</reference>
<sequence>MSHFGRSGVPIICDTFALISFRERVPLLAVNGVLQTSPPSLMASYRLQPSSSPCMTESYILMSQTNHSIFKEYSI</sequence>
<reference evidence="1" key="1">
    <citation type="submission" date="2014-09" db="EMBL/GenBank/DDBJ databases">
        <authorList>
            <person name="Magalhaes I.L.F."/>
            <person name="Oliveira U."/>
            <person name="Santos F.R."/>
            <person name="Vidigal T.H.D.A."/>
            <person name="Brescovit A.D."/>
            <person name="Santos A.J."/>
        </authorList>
    </citation>
    <scope>NUCLEOTIDE SEQUENCE</scope>
    <source>
        <tissue evidence="1">Shoot tissue taken approximately 20 cm above the soil surface</tissue>
    </source>
</reference>